<reference evidence="6" key="1">
    <citation type="submission" date="2022-12" db="EMBL/GenBank/DDBJ databases">
        <authorList>
            <person name="Webb A."/>
        </authorList>
    </citation>
    <scope>NUCLEOTIDE SEQUENCE</scope>
    <source>
        <strain evidence="6">Hp1</strain>
    </source>
</reference>
<dbReference type="AlphaFoldDB" id="A0AAV0TDY1"/>
<dbReference type="Proteomes" id="UP001162031">
    <property type="component" value="Unassembled WGS sequence"/>
</dbReference>
<evidence type="ECO:0000256" key="2">
    <source>
        <dbReference type="ARBA" id="ARBA00009520"/>
    </source>
</evidence>
<keyword evidence="5" id="KW-0732">Signal</keyword>
<name>A0AAV0TDY1_HYABA</name>
<sequence>MQTRTVVSTTLIAVTAAAAAAGGIHAKDGTNGTLTFESPVLTAYVSTVYSTPTRKSSLELWTPKWIKHHLVQPFPEPEPTSVSDCASVMFKPQLHVVRGCHPYPAVNEVGETGSGLKPTGRPDGQCKGSGYGSQIYGRSVRYRGKWAIMYAWYFPKDNADHKRHDWEHVIVWIDNPAAGNPEVLAVTPSCGKSAYLRKVPPGPEYMSGESVKLSYGADIKDDYRLKFTTETGEHQSLIMWEQLPEDARRAFNGILWSNVMMPLNDAWFMSELKRAWPFGKWKKGLVNATSGTAS</sequence>
<evidence type="ECO:0000256" key="1">
    <source>
        <dbReference type="ARBA" id="ARBA00004613"/>
    </source>
</evidence>
<evidence type="ECO:0000313" key="7">
    <source>
        <dbReference type="Proteomes" id="UP001162031"/>
    </source>
</evidence>
<evidence type="ECO:0000256" key="3">
    <source>
        <dbReference type="ARBA" id="ARBA00022525"/>
    </source>
</evidence>
<dbReference type="Pfam" id="PF05630">
    <property type="entry name" value="NPP1"/>
    <property type="match status" value="1"/>
</dbReference>
<evidence type="ECO:0000256" key="5">
    <source>
        <dbReference type="SAM" id="SignalP"/>
    </source>
</evidence>
<keyword evidence="4" id="KW-0843">Virulence</keyword>
<dbReference type="EMBL" id="CANTFL010000275">
    <property type="protein sequence ID" value="CAI5720348.1"/>
    <property type="molecule type" value="Genomic_DNA"/>
</dbReference>
<dbReference type="GO" id="GO:0005576">
    <property type="term" value="C:extracellular region"/>
    <property type="evidence" value="ECO:0007669"/>
    <property type="project" value="UniProtKB-SubCell"/>
</dbReference>
<comment type="similarity">
    <text evidence="2">Belongs to the Necrosis inducing protein (NPP1) family.</text>
</comment>
<keyword evidence="7" id="KW-1185">Reference proteome</keyword>
<dbReference type="PANTHER" id="PTHR33657">
    <property type="entry name" value="DOMAIN PROTEIN, PUTATIVE (AFU_ORTHOLOGUE AFUA_5G00600)-RELATED"/>
    <property type="match status" value="1"/>
</dbReference>
<feature type="chain" id="PRO_5043976172" description="Nep1-like protein" evidence="5">
    <location>
        <begin position="27"/>
        <end position="294"/>
    </location>
</feature>
<dbReference type="InterPro" id="IPR008701">
    <property type="entry name" value="NPP1"/>
</dbReference>
<gene>
    <name evidence="6" type="ORF">HBR001_LOCUS2367</name>
</gene>
<comment type="subcellular location">
    <subcellularLocation>
        <location evidence="1">Secreted</location>
    </subcellularLocation>
</comment>
<protein>
    <recommendedName>
        <fullName evidence="8">Nep1-like protein</fullName>
    </recommendedName>
</protein>
<organism evidence="6 7">
    <name type="scientific">Hyaloperonospora brassicae</name>
    <name type="common">Brassica downy mildew</name>
    <name type="synonym">Peronospora brassicae</name>
    <dbReference type="NCBI Taxonomy" id="162125"/>
    <lineage>
        <taxon>Eukaryota</taxon>
        <taxon>Sar</taxon>
        <taxon>Stramenopiles</taxon>
        <taxon>Oomycota</taxon>
        <taxon>Peronosporomycetes</taxon>
        <taxon>Peronosporales</taxon>
        <taxon>Peronosporaceae</taxon>
        <taxon>Hyaloperonospora</taxon>
    </lineage>
</organism>
<accession>A0AAV0TDY1</accession>
<feature type="signal peptide" evidence="5">
    <location>
        <begin position="1"/>
        <end position="26"/>
    </location>
</feature>
<evidence type="ECO:0000256" key="4">
    <source>
        <dbReference type="ARBA" id="ARBA00023026"/>
    </source>
</evidence>
<comment type="caution">
    <text evidence="6">The sequence shown here is derived from an EMBL/GenBank/DDBJ whole genome shotgun (WGS) entry which is preliminary data.</text>
</comment>
<evidence type="ECO:0000313" key="6">
    <source>
        <dbReference type="EMBL" id="CAI5720348.1"/>
    </source>
</evidence>
<keyword evidence="3" id="KW-0964">Secreted</keyword>
<dbReference type="PANTHER" id="PTHR33657:SF8">
    <property type="entry name" value="DOMAIN PROTEIN, PUTATIVE (AFU_ORTHOLOGUE AFUA_5G00600)-RELATED"/>
    <property type="match status" value="1"/>
</dbReference>
<evidence type="ECO:0008006" key="8">
    <source>
        <dbReference type="Google" id="ProtNLM"/>
    </source>
</evidence>
<proteinExistence type="inferred from homology"/>